<dbReference type="SUPFAM" id="SSF90123">
    <property type="entry name" value="ABC transporter transmembrane region"/>
    <property type="match status" value="1"/>
</dbReference>
<dbReference type="STRING" id="573061.Clocel_2848"/>
<evidence type="ECO:0000256" key="6">
    <source>
        <dbReference type="ARBA" id="ARBA00022801"/>
    </source>
</evidence>
<dbReference type="PROSITE" id="PS00211">
    <property type="entry name" value="ABC_TRANSPORTER_1"/>
    <property type="match status" value="1"/>
</dbReference>
<evidence type="ECO:0000313" key="16">
    <source>
        <dbReference type="Proteomes" id="UP000002730"/>
    </source>
</evidence>
<evidence type="ECO:0000259" key="13">
    <source>
        <dbReference type="PROSITE" id="PS50929"/>
    </source>
</evidence>
<dbReference type="InterPro" id="IPR003439">
    <property type="entry name" value="ABC_transporter-like_ATP-bd"/>
</dbReference>
<dbReference type="Pfam" id="PF00005">
    <property type="entry name" value="ABC_tran"/>
    <property type="match status" value="1"/>
</dbReference>
<keyword evidence="10 11" id="KW-0472">Membrane</keyword>
<dbReference type="GO" id="GO:0016887">
    <property type="term" value="F:ATP hydrolysis activity"/>
    <property type="evidence" value="ECO:0007669"/>
    <property type="project" value="InterPro"/>
</dbReference>
<keyword evidence="8" id="KW-0067">ATP-binding</keyword>
<feature type="transmembrane region" description="Helical" evidence="11">
    <location>
        <begin position="265"/>
        <end position="290"/>
    </location>
</feature>
<dbReference type="eggNOG" id="COG2274">
    <property type="taxonomic scope" value="Bacteria"/>
</dbReference>
<evidence type="ECO:0000256" key="2">
    <source>
        <dbReference type="ARBA" id="ARBA00022448"/>
    </source>
</evidence>
<feature type="domain" description="ABC transmembrane type-1" evidence="13">
    <location>
        <begin position="156"/>
        <end position="437"/>
    </location>
</feature>
<dbReference type="InterPro" id="IPR027417">
    <property type="entry name" value="P-loop_NTPase"/>
</dbReference>
<gene>
    <name evidence="15" type="ordered locus">Clocel_2848</name>
</gene>
<keyword evidence="3" id="KW-1003">Cell membrane</keyword>
<keyword evidence="2" id="KW-0813">Transport</keyword>
<feature type="domain" description="ABC transporter" evidence="12">
    <location>
        <begin position="471"/>
        <end position="706"/>
    </location>
</feature>
<dbReference type="Gene3D" id="3.90.70.10">
    <property type="entry name" value="Cysteine proteinases"/>
    <property type="match status" value="1"/>
</dbReference>
<dbReference type="CDD" id="cd18588">
    <property type="entry name" value="ABC_6TM_CyaB_HlyB_like"/>
    <property type="match status" value="1"/>
</dbReference>
<evidence type="ECO:0000259" key="14">
    <source>
        <dbReference type="PROSITE" id="PS50990"/>
    </source>
</evidence>
<dbReference type="Pfam" id="PF00664">
    <property type="entry name" value="ABC_membrane"/>
    <property type="match status" value="1"/>
</dbReference>
<dbReference type="PROSITE" id="PS50893">
    <property type="entry name" value="ABC_TRANSPORTER_2"/>
    <property type="match status" value="1"/>
</dbReference>
<feature type="transmembrane region" description="Helical" evidence="11">
    <location>
        <begin position="296"/>
        <end position="316"/>
    </location>
</feature>
<dbReference type="InterPro" id="IPR010132">
    <property type="entry name" value="ATPase_T1SS_HlyB"/>
</dbReference>
<dbReference type="GO" id="GO:0006508">
    <property type="term" value="P:proteolysis"/>
    <property type="evidence" value="ECO:0007669"/>
    <property type="project" value="InterPro"/>
</dbReference>
<dbReference type="PROSITE" id="PS50990">
    <property type="entry name" value="PEPTIDASE_C39"/>
    <property type="match status" value="1"/>
</dbReference>
<dbReference type="RefSeq" id="WP_010074644.1">
    <property type="nucleotide sequence ID" value="NC_014393.1"/>
</dbReference>
<dbReference type="SMART" id="SM00382">
    <property type="entry name" value="AAA"/>
    <property type="match status" value="1"/>
</dbReference>
<organism evidence="15 16">
    <name type="scientific">Clostridium cellulovorans (strain ATCC 35296 / DSM 3052 / OCM 3 / 743B)</name>
    <dbReference type="NCBI Taxonomy" id="573061"/>
    <lineage>
        <taxon>Bacteria</taxon>
        <taxon>Bacillati</taxon>
        <taxon>Bacillota</taxon>
        <taxon>Clostridia</taxon>
        <taxon>Eubacteriales</taxon>
        <taxon>Clostridiaceae</taxon>
        <taxon>Clostridium</taxon>
    </lineage>
</organism>
<sequence length="714" mass="81004">MTIDPNAIVENNDTGMECIMYVFAIQGIQVEKNELRQRYLKPEESFNDNKLIRVLRDNGIKAKHKKYSIEKLKKATMPIVIKLDGDYYLLLRIIEDKAVFINTKINKTEKVNVEEITSRWNGEVIAFKKSSDELKEGVFNIKWFIPTIKKFKKPLIVTLLASLMIQILSIVMPMIMQVIIDKVLVHRTNSTLNILCGILVFVIVCDLVLNLARTYVFTHTTSKIDIVLGARLVNHLYKLPLKYFESRRVGDTIARVREIDNIRHFLTGAPLTSVLDIAFIFVYFIIMFVYSKTLSIIVLLSLPVFVIFSLVLTPILRSRIDERFYAGAEAQSFLVESVNGSQTLKAFALENEFQKRWEGYLTKQAKTSFKTTILGSYASNFAGFIQKLLDLIILWVGASLAMNNKMTIGELVAFRMLSSRVSQPILRLVQMWNDFQQTGISLNRIGDIFNTPSEDFNQSKKLRINNFQGNVRFEDVVFRYTMESAPAIKNASFQINKGEIIGIVGRSGSGKSTISKLIQRLYIAEEGRILIDGIDINMIDQFWLRKQIGVVLQENFLFRGTVRDNIAIDKPNATLEQIVHVAKIAGAHEFISKLSEGYDTEIGENGIGLSGGQKQRLAIARALITNPRILIFDEATSALDYESEAIIQNNLKAICHGRTVIIIAHRLSTLSEATRIISIDKGVIIETGTHEQLMQNKKIYYNLYMQQKGGKVSD</sequence>
<evidence type="ECO:0000256" key="10">
    <source>
        <dbReference type="ARBA" id="ARBA00023136"/>
    </source>
</evidence>
<accession>D9SS97</accession>
<dbReference type="EMBL" id="CP002160">
    <property type="protein sequence ID" value="ADL52544.1"/>
    <property type="molecule type" value="Genomic_DNA"/>
</dbReference>
<dbReference type="InterPro" id="IPR017871">
    <property type="entry name" value="ABC_transporter-like_CS"/>
</dbReference>
<dbReference type="Pfam" id="PF03412">
    <property type="entry name" value="Peptidase_C39"/>
    <property type="match status" value="1"/>
</dbReference>
<evidence type="ECO:0000256" key="5">
    <source>
        <dbReference type="ARBA" id="ARBA00022741"/>
    </source>
</evidence>
<dbReference type="GO" id="GO:0005524">
    <property type="term" value="F:ATP binding"/>
    <property type="evidence" value="ECO:0007669"/>
    <property type="project" value="UniProtKB-KW"/>
</dbReference>
<dbReference type="GO" id="GO:0030253">
    <property type="term" value="P:protein secretion by the type I secretion system"/>
    <property type="evidence" value="ECO:0007669"/>
    <property type="project" value="InterPro"/>
</dbReference>
<dbReference type="SUPFAM" id="SSF52540">
    <property type="entry name" value="P-loop containing nucleoside triphosphate hydrolases"/>
    <property type="match status" value="1"/>
</dbReference>
<dbReference type="InterPro" id="IPR003593">
    <property type="entry name" value="AAA+_ATPase"/>
</dbReference>
<proteinExistence type="predicted"/>
<dbReference type="Proteomes" id="UP000002730">
    <property type="component" value="Chromosome"/>
</dbReference>
<evidence type="ECO:0000256" key="8">
    <source>
        <dbReference type="ARBA" id="ARBA00022840"/>
    </source>
</evidence>
<reference evidence="15 16" key="1">
    <citation type="submission" date="2010-08" db="EMBL/GenBank/DDBJ databases">
        <title>Complete sequence of Clostridium cellulovorans 743B.</title>
        <authorList>
            <consortium name="US DOE Joint Genome Institute"/>
            <person name="Lucas S."/>
            <person name="Copeland A."/>
            <person name="Lapidus A."/>
            <person name="Cheng J.-F."/>
            <person name="Bruce D."/>
            <person name="Goodwin L."/>
            <person name="Pitluck S."/>
            <person name="Chertkov O."/>
            <person name="Detter J.C."/>
            <person name="Han C."/>
            <person name="Tapia R."/>
            <person name="Land M."/>
            <person name="Hauser L."/>
            <person name="Chang Y.-J."/>
            <person name="Jeffries C."/>
            <person name="Kyrpides N."/>
            <person name="Ivanova N."/>
            <person name="Mikhailova N."/>
            <person name="Hemme C.L."/>
            <person name="Woyke T."/>
        </authorList>
    </citation>
    <scope>NUCLEOTIDE SEQUENCE [LARGE SCALE GENOMIC DNA]</scope>
    <source>
        <strain evidence="16">ATCC 35296 / DSM 3052 / OCM 3 / 743B</strain>
    </source>
</reference>
<dbReference type="AlphaFoldDB" id="D9SS97"/>
<dbReference type="InterPro" id="IPR039421">
    <property type="entry name" value="Type_1_exporter"/>
</dbReference>
<keyword evidence="5" id="KW-0547">Nucleotide-binding</keyword>
<evidence type="ECO:0000256" key="4">
    <source>
        <dbReference type="ARBA" id="ARBA00022692"/>
    </source>
</evidence>
<protein>
    <submittedName>
        <fullName evidence="15">Type I secretion system ATPase</fullName>
    </submittedName>
</protein>
<dbReference type="InterPro" id="IPR011527">
    <property type="entry name" value="ABC1_TM_dom"/>
</dbReference>
<name>D9SS97_CLOC7</name>
<dbReference type="OrthoDB" id="9762778at2"/>
<dbReference type="InterPro" id="IPR005074">
    <property type="entry name" value="Peptidase_C39"/>
</dbReference>
<keyword evidence="4 11" id="KW-0812">Transmembrane</keyword>
<keyword evidence="16" id="KW-1185">Reference proteome</keyword>
<dbReference type="GO" id="GO:0005886">
    <property type="term" value="C:plasma membrane"/>
    <property type="evidence" value="ECO:0007669"/>
    <property type="project" value="UniProtKB-SubCell"/>
</dbReference>
<evidence type="ECO:0000256" key="7">
    <source>
        <dbReference type="ARBA" id="ARBA00022807"/>
    </source>
</evidence>
<dbReference type="PROSITE" id="PS50929">
    <property type="entry name" value="ABC_TM1F"/>
    <property type="match status" value="1"/>
</dbReference>
<feature type="transmembrane region" description="Helical" evidence="11">
    <location>
        <begin position="155"/>
        <end position="180"/>
    </location>
</feature>
<dbReference type="NCBIfam" id="TIGR01846">
    <property type="entry name" value="type_I_sec_HlyB"/>
    <property type="match status" value="1"/>
</dbReference>
<feature type="transmembrane region" description="Helical" evidence="11">
    <location>
        <begin position="192"/>
        <end position="212"/>
    </location>
</feature>
<keyword evidence="6" id="KW-0378">Hydrolase</keyword>
<dbReference type="InterPro" id="IPR036640">
    <property type="entry name" value="ABC1_TM_sf"/>
</dbReference>
<dbReference type="Gene3D" id="3.40.50.300">
    <property type="entry name" value="P-loop containing nucleotide triphosphate hydrolases"/>
    <property type="match status" value="1"/>
</dbReference>
<dbReference type="GO" id="GO:0030256">
    <property type="term" value="C:type I protein secretion system complex"/>
    <property type="evidence" value="ECO:0007669"/>
    <property type="project" value="InterPro"/>
</dbReference>
<dbReference type="KEGG" id="ccb:Clocel_2848"/>
<feature type="domain" description="Peptidase C39" evidence="14">
    <location>
        <begin position="8"/>
        <end position="127"/>
    </location>
</feature>
<keyword evidence="7" id="KW-0788">Thiol protease</keyword>
<evidence type="ECO:0000256" key="3">
    <source>
        <dbReference type="ARBA" id="ARBA00022475"/>
    </source>
</evidence>
<comment type="subcellular location">
    <subcellularLocation>
        <location evidence="1">Cell membrane</location>
        <topology evidence="1">Multi-pass membrane protein</topology>
    </subcellularLocation>
</comment>
<dbReference type="HOGENOM" id="CLU_000604_95_6_9"/>
<evidence type="ECO:0000256" key="1">
    <source>
        <dbReference type="ARBA" id="ARBA00004651"/>
    </source>
</evidence>
<evidence type="ECO:0000313" key="15">
    <source>
        <dbReference type="EMBL" id="ADL52544.1"/>
    </source>
</evidence>
<evidence type="ECO:0000256" key="11">
    <source>
        <dbReference type="SAM" id="Phobius"/>
    </source>
</evidence>
<keyword evidence="7" id="KW-0645">Protease</keyword>
<evidence type="ECO:0000259" key="12">
    <source>
        <dbReference type="PROSITE" id="PS50893"/>
    </source>
</evidence>
<dbReference type="Gene3D" id="1.20.1560.10">
    <property type="entry name" value="ABC transporter type 1, transmembrane domain"/>
    <property type="match status" value="1"/>
</dbReference>
<dbReference type="FunFam" id="3.40.50.300:FF:000299">
    <property type="entry name" value="ABC transporter ATP-binding protein/permease"/>
    <property type="match status" value="1"/>
</dbReference>
<keyword evidence="9 11" id="KW-1133">Transmembrane helix</keyword>
<dbReference type="PANTHER" id="PTHR43394">
    <property type="entry name" value="ATP-DEPENDENT PERMEASE MDL1, MITOCHONDRIAL"/>
    <property type="match status" value="1"/>
</dbReference>
<evidence type="ECO:0000256" key="9">
    <source>
        <dbReference type="ARBA" id="ARBA00022989"/>
    </source>
</evidence>
<dbReference type="GO" id="GO:0008234">
    <property type="term" value="F:cysteine-type peptidase activity"/>
    <property type="evidence" value="ECO:0007669"/>
    <property type="project" value="UniProtKB-KW"/>
</dbReference>
<dbReference type="PANTHER" id="PTHR43394:SF1">
    <property type="entry name" value="ATP-BINDING CASSETTE SUB-FAMILY B MEMBER 10, MITOCHONDRIAL"/>
    <property type="match status" value="1"/>
</dbReference>
<dbReference type="GO" id="GO:0015421">
    <property type="term" value="F:ABC-type oligopeptide transporter activity"/>
    <property type="evidence" value="ECO:0007669"/>
    <property type="project" value="TreeGrafter"/>
</dbReference>